<keyword evidence="1" id="KW-0732">Signal</keyword>
<evidence type="ECO:0000313" key="3">
    <source>
        <dbReference type="Proteomes" id="UP001548590"/>
    </source>
</evidence>
<organism evidence="2 3">
    <name type="scientific">Uliginosibacterium paludis</name>
    <dbReference type="NCBI Taxonomy" id="1615952"/>
    <lineage>
        <taxon>Bacteria</taxon>
        <taxon>Pseudomonadati</taxon>
        <taxon>Pseudomonadota</taxon>
        <taxon>Betaproteobacteria</taxon>
        <taxon>Rhodocyclales</taxon>
        <taxon>Zoogloeaceae</taxon>
        <taxon>Uliginosibacterium</taxon>
    </lineage>
</organism>
<dbReference type="Proteomes" id="UP001548590">
    <property type="component" value="Unassembled WGS sequence"/>
</dbReference>
<dbReference type="EMBL" id="JBEWLZ010000003">
    <property type="protein sequence ID" value="MET1489704.1"/>
    <property type="molecule type" value="Genomic_DNA"/>
</dbReference>
<proteinExistence type="predicted"/>
<gene>
    <name evidence="2" type="ORF">ABVT11_07680</name>
</gene>
<reference evidence="2 3" key="1">
    <citation type="submission" date="2024-07" db="EMBL/GenBank/DDBJ databases">
        <title>Uliginosibacterium paludis KCTC:42655.</title>
        <authorList>
            <person name="Kim M.K."/>
        </authorList>
    </citation>
    <scope>NUCLEOTIDE SEQUENCE [LARGE SCALE GENOMIC DNA]</scope>
    <source>
        <strain evidence="2 3">KCTC 42655</strain>
    </source>
</reference>
<feature type="chain" id="PRO_5046947177" evidence="1">
    <location>
        <begin position="24"/>
        <end position="97"/>
    </location>
</feature>
<feature type="signal peptide" evidence="1">
    <location>
        <begin position="1"/>
        <end position="23"/>
    </location>
</feature>
<accession>A0ABV2CP76</accession>
<dbReference type="RefSeq" id="WP_345925031.1">
    <property type="nucleotide sequence ID" value="NZ_JBDIVF010000002.1"/>
</dbReference>
<evidence type="ECO:0000256" key="1">
    <source>
        <dbReference type="SAM" id="SignalP"/>
    </source>
</evidence>
<comment type="caution">
    <text evidence="2">The sequence shown here is derived from an EMBL/GenBank/DDBJ whole genome shotgun (WGS) entry which is preliminary data.</text>
</comment>
<sequence>MTRNASIIAAAFGFAVLSVSAQAAKIEQINAIHRGDNQADVVQSLGQPRNTPAWFDGTHSLVYAVPTAIEPTRVAYINLGRDNKVINVQFSNDGSTE</sequence>
<evidence type="ECO:0000313" key="2">
    <source>
        <dbReference type="EMBL" id="MET1489704.1"/>
    </source>
</evidence>
<name>A0ABV2CP76_9RHOO</name>
<protein>
    <submittedName>
        <fullName evidence="2">Uncharacterized protein</fullName>
    </submittedName>
</protein>
<keyword evidence="3" id="KW-1185">Reference proteome</keyword>